<protein>
    <recommendedName>
        <fullName evidence="2">Negative regulator of flagellin synthesis</fullName>
    </recommendedName>
    <alternativeName>
        <fullName evidence="8">Anti-sigma-28 factor</fullName>
    </alternativeName>
</protein>
<comment type="caution">
    <text evidence="11">The sequence shown here is derived from an EMBL/GenBank/DDBJ whole genome shotgun (WGS) entry which is preliminary data.</text>
</comment>
<evidence type="ECO:0000256" key="8">
    <source>
        <dbReference type="ARBA" id="ARBA00030117"/>
    </source>
</evidence>
<evidence type="ECO:0000256" key="3">
    <source>
        <dbReference type="ARBA" id="ARBA00022491"/>
    </source>
</evidence>
<keyword evidence="6" id="KW-0804">Transcription</keyword>
<comment type="function">
    <text evidence="7">Responsible for the coupling of flagellin expression to flagellar assembly by preventing expression of the flagellin genes when a component of the middle class of proteins is defective. It negatively regulates flagellar genes by inhibiting the activity of FliA by directly binding to FliA.</text>
</comment>
<dbReference type="GO" id="GO:0044781">
    <property type="term" value="P:bacterial-type flagellum organization"/>
    <property type="evidence" value="ECO:0007669"/>
    <property type="project" value="UniProtKB-KW"/>
</dbReference>
<evidence type="ECO:0000256" key="2">
    <source>
        <dbReference type="ARBA" id="ARBA00017823"/>
    </source>
</evidence>
<dbReference type="RefSeq" id="WP_115456558.1">
    <property type="nucleotide sequence ID" value="NZ_QRAP01000001.1"/>
</dbReference>
<organism evidence="11 12">
    <name type="scientific">Enterobacillus tribolii</name>
    <dbReference type="NCBI Taxonomy" id="1487935"/>
    <lineage>
        <taxon>Bacteria</taxon>
        <taxon>Pseudomonadati</taxon>
        <taxon>Pseudomonadota</taxon>
        <taxon>Gammaproteobacteria</taxon>
        <taxon>Enterobacterales</taxon>
        <taxon>Hafniaceae</taxon>
        <taxon>Enterobacillus</taxon>
    </lineage>
</organism>
<keyword evidence="12" id="KW-1185">Reference proteome</keyword>
<feature type="compositionally biased region" description="Polar residues" evidence="9">
    <location>
        <begin position="29"/>
        <end position="43"/>
    </location>
</feature>
<proteinExistence type="inferred from homology"/>
<gene>
    <name evidence="11" type="ORF">C8D90_101204</name>
</gene>
<dbReference type="Pfam" id="PF04316">
    <property type="entry name" value="FlgM"/>
    <property type="match status" value="1"/>
</dbReference>
<dbReference type="InterPro" id="IPR031316">
    <property type="entry name" value="FlgM_C"/>
</dbReference>
<dbReference type="InterPro" id="IPR007412">
    <property type="entry name" value="FlgM"/>
</dbReference>
<evidence type="ECO:0000256" key="4">
    <source>
        <dbReference type="ARBA" id="ARBA00022795"/>
    </source>
</evidence>
<evidence type="ECO:0000259" key="10">
    <source>
        <dbReference type="Pfam" id="PF04316"/>
    </source>
</evidence>
<reference evidence="11 12" key="1">
    <citation type="submission" date="2018-07" db="EMBL/GenBank/DDBJ databases">
        <title>Genomic Encyclopedia of Type Strains, Phase IV (KMG-IV): sequencing the most valuable type-strain genomes for metagenomic binning, comparative biology and taxonomic classification.</title>
        <authorList>
            <person name="Goeker M."/>
        </authorList>
    </citation>
    <scope>NUCLEOTIDE SEQUENCE [LARGE SCALE GENOMIC DNA]</scope>
    <source>
        <strain evidence="11 12">DSM 103736</strain>
    </source>
</reference>
<sequence>MSIERTSPLPPINPIQSRENAEIAAPKSRNASLPPNTDAAQVTLSDAQSRLMRSGPQDINQKRVDEVKAAIERGELEVDTGKIADALLRDTYDFLNGGK</sequence>
<dbReference type="InterPro" id="IPR035890">
    <property type="entry name" value="Anti-sigma-28_factor_FlgM_sf"/>
</dbReference>
<evidence type="ECO:0000313" key="11">
    <source>
        <dbReference type="EMBL" id="RDK96768.1"/>
    </source>
</evidence>
<dbReference type="NCBIfam" id="TIGR03824">
    <property type="entry name" value="FlgM_jcvi"/>
    <property type="match status" value="1"/>
</dbReference>
<evidence type="ECO:0000256" key="7">
    <source>
        <dbReference type="ARBA" id="ARBA00024739"/>
    </source>
</evidence>
<keyword evidence="5" id="KW-0805">Transcription regulation</keyword>
<feature type="domain" description="Anti-sigma-28 factor FlgM C-terminal" evidence="10">
    <location>
        <begin position="41"/>
        <end position="88"/>
    </location>
</feature>
<dbReference type="AlphaFoldDB" id="A0A370R2Y1"/>
<evidence type="ECO:0000256" key="5">
    <source>
        <dbReference type="ARBA" id="ARBA00023015"/>
    </source>
</evidence>
<evidence type="ECO:0000256" key="6">
    <source>
        <dbReference type="ARBA" id="ARBA00023163"/>
    </source>
</evidence>
<evidence type="ECO:0000313" key="12">
    <source>
        <dbReference type="Proteomes" id="UP000254848"/>
    </source>
</evidence>
<evidence type="ECO:0000256" key="9">
    <source>
        <dbReference type="SAM" id="MobiDB-lite"/>
    </source>
</evidence>
<accession>A0A370R2Y1</accession>
<keyword evidence="3" id="KW-0678">Repressor</keyword>
<dbReference type="Proteomes" id="UP000254848">
    <property type="component" value="Unassembled WGS sequence"/>
</dbReference>
<feature type="region of interest" description="Disordered" evidence="9">
    <location>
        <begin position="1"/>
        <end position="43"/>
    </location>
</feature>
<dbReference type="OrthoDB" id="7062942at2"/>
<dbReference type="EMBL" id="QRAP01000001">
    <property type="protein sequence ID" value="RDK96768.1"/>
    <property type="molecule type" value="Genomic_DNA"/>
</dbReference>
<dbReference type="GO" id="GO:0045892">
    <property type="term" value="P:negative regulation of DNA-templated transcription"/>
    <property type="evidence" value="ECO:0007669"/>
    <property type="project" value="InterPro"/>
</dbReference>
<evidence type="ECO:0000256" key="1">
    <source>
        <dbReference type="ARBA" id="ARBA00005322"/>
    </source>
</evidence>
<keyword evidence="4" id="KW-1005">Bacterial flagellum biogenesis</keyword>
<dbReference type="SUPFAM" id="SSF101498">
    <property type="entry name" value="Anti-sigma factor FlgM"/>
    <property type="match status" value="1"/>
</dbReference>
<name>A0A370R2Y1_9GAMM</name>
<comment type="similarity">
    <text evidence="1">Belongs to the FlgM family.</text>
</comment>